<evidence type="ECO:0000313" key="2">
    <source>
        <dbReference type="EMBL" id="MCJ0765137.1"/>
    </source>
</evidence>
<dbReference type="CDD" id="cd00158">
    <property type="entry name" value="RHOD"/>
    <property type="match status" value="1"/>
</dbReference>
<dbReference type="EMBL" id="JALGBI010000002">
    <property type="protein sequence ID" value="MCJ0765137.1"/>
    <property type="molecule type" value="Genomic_DNA"/>
</dbReference>
<evidence type="ECO:0000313" key="3">
    <source>
        <dbReference type="Proteomes" id="UP001139447"/>
    </source>
</evidence>
<gene>
    <name evidence="2" type="ORF">MMF98_18135</name>
</gene>
<accession>A0A9X1VZX6</accession>
<dbReference type="AlphaFoldDB" id="A0A9X1VZX6"/>
<dbReference type="PANTHER" id="PTHR43031">
    <property type="entry name" value="FAD-DEPENDENT OXIDOREDUCTASE"/>
    <property type="match status" value="1"/>
</dbReference>
<dbReference type="PANTHER" id="PTHR43031:SF18">
    <property type="entry name" value="RHODANESE-RELATED SULFURTRANSFERASES"/>
    <property type="match status" value="1"/>
</dbReference>
<sequence length="135" mass="14051">MKFIIDNWMLLSVALASGGMLLWPVLKGATGGALTTAAAVQLINREKAVVIDVSEADEYARAHVGGARNVPFGQLEDKLAATVKNKALPVILVCATGARANRAVAVAKKLGYEQAQALGGGLKAWKDANLPIESA</sequence>
<dbReference type="InterPro" id="IPR050229">
    <property type="entry name" value="GlpE_sulfurtransferase"/>
</dbReference>
<feature type="domain" description="Rhodanese" evidence="1">
    <location>
        <begin position="44"/>
        <end position="134"/>
    </location>
</feature>
<reference evidence="2" key="1">
    <citation type="submission" date="2022-03" db="EMBL/GenBank/DDBJ databases">
        <authorList>
            <person name="Woo C.Y."/>
        </authorList>
    </citation>
    <scope>NUCLEOTIDE SEQUENCE</scope>
    <source>
        <strain evidence="2">CYS-02</strain>
    </source>
</reference>
<keyword evidence="3" id="KW-1185">Reference proteome</keyword>
<dbReference type="SMART" id="SM00450">
    <property type="entry name" value="RHOD"/>
    <property type="match status" value="1"/>
</dbReference>
<name>A0A9X1VZX6_9BURK</name>
<dbReference type="InterPro" id="IPR001763">
    <property type="entry name" value="Rhodanese-like_dom"/>
</dbReference>
<proteinExistence type="predicted"/>
<dbReference type="Pfam" id="PF00581">
    <property type="entry name" value="Rhodanese"/>
    <property type="match status" value="1"/>
</dbReference>
<dbReference type="Proteomes" id="UP001139447">
    <property type="component" value="Unassembled WGS sequence"/>
</dbReference>
<dbReference type="InterPro" id="IPR036873">
    <property type="entry name" value="Rhodanese-like_dom_sf"/>
</dbReference>
<dbReference type="SUPFAM" id="SSF52821">
    <property type="entry name" value="Rhodanese/Cell cycle control phosphatase"/>
    <property type="match status" value="1"/>
</dbReference>
<dbReference type="RefSeq" id="WP_243308240.1">
    <property type="nucleotide sequence ID" value="NZ_JALGBI010000002.1"/>
</dbReference>
<organism evidence="2 3">
    <name type="scientific">Variovorax terrae</name>
    <dbReference type="NCBI Taxonomy" id="2923278"/>
    <lineage>
        <taxon>Bacteria</taxon>
        <taxon>Pseudomonadati</taxon>
        <taxon>Pseudomonadota</taxon>
        <taxon>Betaproteobacteria</taxon>
        <taxon>Burkholderiales</taxon>
        <taxon>Comamonadaceae</taxon>
        <taxon>Variovorax</taxon>
    </lineage>
</organism>
<dbReference type="PROSITE" id="PS50206">
    <property type="entry name" value="RHODANESE_3"/>
    <property type="match status" value="1"/>
</dbReference>
<comment type="caution">
    <text evidence="2">The sequence shown here is derived from an EMBL/GenBank/DDBJ whole genome shotgun (WGS) entry which is preliminary data.</text>
</comment>
<dbReference type="Gene3D" id="3.40.250.10">
    <property type="entry name" value="Rhodanese-like domain"/>
    <property type="match status" value="1"/>
</dbReference>
<protein>
    <submittedName>
        <fullName evidence="2">Rhodanese-like domain-containing protein</fullName>
    </submittedName>
</protein>
<evidence type="ECO:0000259" key="1">
    <source>
        <dbReference type="PROSITE" id="PS50206"/>
    </source>
</evidence>